<dbReference type="EMBL" id="CAWUPB010001173">
    <property type="protein sequence ID" value="CAK7348785.1"/>
    <property type="molecule type" value="Genomic_DNA"/>
</dbReference>
<feature type="domain" description="C2" evidence="1">
    <location>
        <begin position="1"/>
        <end position="112"/>
    </location>
</feature>
<dbReference type="PROSITE" id="PS50004">
    <property type="entry name" value="C2"/>
    <property type="match status" value="1"/>
</dbReference>
<evidence type="ECO:0000313" key="2">
    <source>
        <dbReference type="EMBL" id="CAK7348785.1"/>
    </source>
</evidence>
<evidence type="ECO:0000259" key="1">
    <source>
        <dbReference type="PROSITE" id="PS50004"/>
    </source>
</evidence>
<reference evidence="2 3" key="1">
    <citation type="submission" date="2024-01" db="EMBL/GenBank/DDBJ databases">
        <authorList>
            <person name="Waweru B."/>
        </authorList>
    </citation>
    <scope>NUCLEOTIDE SEQUENCE [LARGE SCALE GENOMIC DNA]</scope>
</reference>
<protein>
    <recommendedName>
        <fullName evidence="1">C2 domain-containing protein</fullName>
    </recommendedName>
</protein>
<dbReference type="InterPro" id="IPR000008">
    <property type="entry name" value="C2_dom"/>
</dbReference>
<dbReference type="PANTHER" id="PTHR32246:SF69">
    <property type="entry name" value="CALCIUM-DEPENDENT LIPID-BINDING (CALB DOMAIN) FAMILY PROTEIN"/>
    <property type="match status" value="1"/>
</dbReference>
<sequence>MKVLEINLISAQGLKPPSANLRRMQTYAVVWIDPSTKLRTRTDRVGSENPTWNDKFLFKVTPEYLSSETSGLSIEIYAVGCIRDALIGTVRFLVSNLPLSSLTAAITTPSCIALQIRRPSGRFRGVINIGANVIDGSDFSALNVASAIGFRDLMGESIRRQRKERRRDTKNSVGEDVNYCCGESGDLSDGNDSTTSSSSTASTVLKDWNTVKDFAGANLVRSSSDGGGLLCGLLMQRRLLPCMSGQNLQAHGGSQKEN</sequence>
<keyword evidence="3" id="KW-1185">Reference proteome</keyword>
<name>A0AAV1SE37_9ROSI</name>
<accession>A0AAV1SE37</accession>
<dbReference type="SMART" id="SM00239">
    <property type="entry name" value="C2"/>
    <property type="match status" value="1"/>
</dbReference>
<dbReference type="CDD" id="cd04051">
    <property type="entry name" value="C2_SRC2_like"/>
    <property type="match status" value="1"/>
</dbReference>
<dbReference type="Pfam" id="PF00168">
    <property type="entry name" value="C2"/>
    <property type="match status" value="1"/>
</dbReference>
<proteinExistence type="predicted"/>
<dbReference type="InterPro" id="IPR035892">
    <property type="entry name" value="C2_domain_sf"/>
</dbReference>
<evidence type="ECO:0000313" key="3">
    <source>
        <dbReference type="Proteomes" id="UP001314170"/>
    </source>
</evidence>
<dbReference type="Gene3D" id="2.60.40.150">
    <property type="entry name" value="C2 domain"/>
    <property type="match status" value="1"/>
</dbReference>
<comment type="caution">
    <text evidence="2">The sequence shown here is derived from an EMBL/GenBank/DDBJ whole genome shotgun (WGS) entry which is preliminary data.</text>
</comment>
<organism evidence="2 3">
    <name type="scientific">Dovyalis caffra</name>
    <dbReference type="NCBI Taxonomy" id="77055"/>
    <lineage>
        <taxon>Eukaryota</taxon>
        <taxon>Viridiplantae</taxon>
        <taxon>Streptophyta</taxon>
        <taxon>Embryophyta</taxon>
        <taxon>Tracheophyta</taxon>
        <taxon>Spermatophyta</taxon>
        <taxon>Magnoliopsida</taxon>
        <taxon>eudicotyledons</taxon>
        <taxon>Gunneridae</taxon>
        <taxon>Pentapetalae</taxon>
        <taxon>rosids</taxon>
        <taxon>fabids</taxon>
        <taxon>Malpighiales</taxon>
        <taxon>Salicaceae</taxon>
        <taxon>Flacourtieae</taxon>
        <taxon>Dovyalis</taxon>
    </lineage>
</organism>
<dbReference type="AlphaFoldDB" id="A0AAV1SE37"/>
<dbReference type="SUPFAM" id="SSF49562">
    <property type="entry name" value="C2 domain (Calcium/lipid-binding domain, CaLB)"/>
    <property type="match status" value="1"/>
</dbReference>
<dbReference type="GO" id="GO:0006952">
    <property type="term" value="P:defense response"/>
    <property type="evidence" value="ECO:0007669"/>
    <property type="project" value="InterPro"/>
</dbReference>
<dbReference type="Proteomes" id="UP001314170">
    <property type="component" value="Unassembled WGS sequence"/>
</dbReference>
<gene>
    <name evidence="2" type="ORF">DCAF_LOCUS21492</name>
</gene>
<dbReference type="PANTHER" id="PTHR32246">
    <property type="entry name" value="INGRESSION PROTEIN FIC1"/>
    <property type="match status" value="1"/>
</dbReference>
<dbReference type="InterPro" id="IPR044750">
    <property type="entry name" value="C2_SRC2/BAP"/>
</dbReference>